<dbReference type="Gene3D" id="2.120.10.30">
    <property type="entry name" value="TolB, C-terminal domain"/>
    <property type="match status" value="1"/>
</dbReference>
<accession>A0A8H4AS31</accession>
<proteinExistence type="predicted"/>
<dbReference type="PANTHER" id="PTHR47064:SF2">
    <property type="entry name" value="SMP-30_GLUCONOLACTONASE_LRE-LIKE REGION DOMAIN-CONTAINING PROTEIN-RELATED"/>
    <property type="match status" value="1"/>
</dbReference>
<reference evidence="3 4" key="1">
    <citation type="journal article" date="2019" name="Environ. Microbiol.">
        <title>At the nexus of three kingdoms: the genome of the mycorrhizal fungus Gigaspora margarita provides insights into plant, endobacterial and fungal interactions.</title>
        <authorList>
            <person name="Venice F."/>
            <person name="Ghignone S."/>
            <person name="Salvioli di Fossalunga A."/>
            <person name="Amselem J."/>
            <person name="Novero M."/>
            <person name="Xianan X."/>
            <person name="Sedzielewska Toro K."/>
            <person name="Morin E."/>
            <person name="Lipzen A."/>
            <person name="Grigoriev I.V."/>
            <person name="Henrissat B."/>
            <person name="Martin F.M."/>
            <person name="Bonfante P."/>
        </authorList>
    </citation>
    <scope>NUCLEOTIDE SEQUENCE [LARGE SCALE GENOMIC DNA]</scope>
    <source>
        <strain evidence="3 4">BEG34</strain>
    </source>
</reference>
<name>A0A8H4AS31_GIGMA</name>
<sequence length="379" mass="42243">MKFYCTFFVFILNIYLINASPIQIKKVPPYLSVLGSNFSRPILESFASTQVDDNTDASDFIEKLKSENFLVYNHKFYDIIGRHPKMEVIASAKYAFAHEGGAYIAKFNEVFFSSNRLDNNTKIQISKINLETNEVSFNITPKEPILFANGMYSYDGKVIICVQGQGNIGGSIVSLNPKTKKVTTIVDNFFGLKFNSPNDIVVSKDGSYWFTDPSYGYEQGFRDAPQLGDNVYRFDPFTGNIRVVADGFIKPNGLAFSPDEKILYITDTGFFNGTGGYDPKRPHAIYAFDVKKYGILSNRRLIAVTDVGIPDGIKLDINGNIYVGTADGIQVFDDSGTLLGKIDIPNGVSNFAFIENTLIAFAETDIYSVELKIKSALYF</sequence>
<dbReference type="InterPro" id="IPR052988">
    <property type="entry name" value="Oryzine_lactonohydrolase"/>
</dbReference>
<gene>
    <name evidence="3" type="ORF">F8M41_013609</name>
</gene>
<protein>
    <submittedName>
        <fullName evidence="3">Protein AkeP</fullName>
    </submittedName>
</protein>
<dbReference type="Pfam" id="PF08450">
    <property type="entry name" value="SGL"/>
    <property type="match status" value="1"/>
</dbReference>
<evidence type="ECO:0000313" key="4">
    <source>
        <dbReference type="Proteomes" id="UP000439903"/>
    </source>
</evidence>
<evidence type="ECO:0000256" key="1">
    <source>
        <dbReference type="SAM" id="SignalP"/>
    </source>
</evidence>
<keyword evidence="1" id="KW-0732">Signal</keyword>
<dbReference type="PANTHER" id="PTHR47064">
    <property type="entry name" value="PUTATIVE (AFU_ORTHOLOGUE AFUA_1G08990)-RELATED"/>
    <property type="match status" value="1"/>
</dbReference>
<organism evidence="3 4">
    <name type="scientific">Gigaspora margarita</name>
    <dbReference type="NCBI Taxonomy" id="4874"/>
    <lineage>
        <taxon>Eukaryota</taxon>
        <taxon>Fungi</taxon>
        <taxon>Fungi incertae sedis</taxon>
        <taxon>Mucoromycota</taxon>
        <taxon>Glomeromycotina</taxon>
        <taxon>Glomeromycetes</taxon>
        <taxon>Diversisporales</taxon>
        <taxon>Gigasporaceae</taxon>
        <taxon>Gigaspora</taxon>
    </lineage>
</organism>
<feature type="signal peptide" evidence="1">
    <location>
        <begin position="1"/>
        <end position="19"/>
    </location>
</feature>
<dbReference type="Proteomes" id="UP000439903">
    <property type="component" value="Unassembled WGS sequence"/>
</dbReference>
<dbReference type="InterPro" id="IPR011042">
    <property type="entry name" value="6-blade_b-propeller_TolB-like"/>
</dbReference>
<dbReference type="SUPFAM" id="SSF63829">
    <property type="entry name" value="Calcium-dependent phosphotriesterase"/>
    <property type="match status" value="1"/>
</dbReference>
<feature type="domain" description="SMP-30/Gluconolactonase/LRE-like region" evidence="2">
    <location>
        <begin position="127"/>
        <end position="354"/>
    </location>
</feature>
<evidence type="ECO:0000259" key="2">
    <source>
        <dbReference type="Pfam" id="PF08450"/>
    </source>
</evidence>
<keyword evidence="4" id="KW-1185">Reference proteome</keyword>
<dbReference type="OrthoDB" id="423498at2759"/>
<evidence type="ECO:0000313" key="3">
    <source>
        <dbReference type="EMBL" id="KAF0527511.1"/>
    </source>
</evidence>
<feature type="chain" id="PRO_5034270751" evidence="1">
    <location>
        <begin position="20"/>
        <end position="379"/>
    </location>
</feature>
<dbReference type="InterPro" id="IPR013658">
    <property type="entry name" value="SGL"/>
</dbReference>
<dbReference type="EMBL" id="WTPW01000278">
    <property type="protein sequence ID" value="KAF0527511.1"/>
    <property type="molecule type" value="Genomic_DNA"/>
</dbReference>
<comment type="caution">
    <text evidence="3">The sequence shown here is derived from an EMBL/GenBank/DDBJ whole genome shotgun (WGS) entry which is preliminary data.</text>
</comment>
<dbReference type="AlphaFoldDB" id="A0A8H4AS31"/>